<evidence type="ECO:0000256" key="1">
    <source>
        <dbReference type="SAM" id="MobiDB-lite"/>
    </source>
</evidence>
<gene>
    <name evidence="2" type="ORF">M5S25_11560</name>
</gene>
<organism evidence="2 3">
    <name type="scientific">Avibacterium paragallinarum</name>
    <name type="common">Haemophilus gallinarum</name>
    <dbReference type="NCBI Taxonomy" id="728"/>
    <lineage>
        <taxon>Bacteria</taxon>
        <taxon>Pseudomonadati</taxon>
        <taxon>Pseudomonadota</taxon>
        <taxon>Gammaproteobacteria</taxon>
        <taxon>Pasteurellales</taxon>
        <taxon>Pasteurellaceae</taxon>
        <taxon>Avibacterium</taxon>
    </lineage>
</organism>
<name>A0ABU7QT78_AVIPA</name>
<evidence type="ECO:0000313" key="3">
    <source>
        <dbReference type="Proteomes" id="UP001352533"/>
    </source>
</evidence>
<comment type="caution">
    <text evidence="2">The sequence shown here is derived from an EMBL/GenBank/DDBJ whole genome shotgun (WGS) entry which is preliminary data.</text>
</comment>
<dbReference type="RefSeq" id="WP_228516364.1">
    <property type="nucleotide sequence ID" value="NZ_JACEWB010000073.1"/>
</dbReference>
<feature type="non-terminal residue" evidence="2">
    <location>
        <position position="1"/>
    </location>
</feature>
<dbReference type="EMBL" id="JAMDKS010000073">
    <property type="protein sequence ID" value="MEE6113800.1"/>
    <property type="molecule type" value="Genomic_DNA"/>
</dbReference>
<keyword evidence="3" id="KW-1185">Reference proteome</keyword>
<evidence type="ECO:0000313" key="2">
    <source>
        <dbReference type="EMBL" id="MEE6113800.1"/>
    </source>
</evidence>
<dbReference type="Proteomes" id="UP001352533">
    <property type="component" value="Unassembled WGS sequence"/>
</dbReference>
<feature type="region of interest" description="Disordered" evidence="1">
    <location>
        <begin position="155"/>
        <end position="175"/>
    </location>
</feature>
<reference evidence="2 3" key="1">
    <citation type="journal article" date="2022" name="Front. Microbiol.">
        <title>Commensal bacteria contribute to the growth of multidrug-resistant Avibacterium paragallinarum in chickens.</title>
        <authorList>
            <person name="Zhu J."/>
            <person name="Chen Y."/>
            <person name="Wu Y."/>
            <person name="Wang Y."/>
            <person name="Zhu K."/>
        </authorList>
    </citation>
    <scope>NUCLEOTIDE SEQUENCE [LARGE SCALE GENOMIC DNA]</scope>
    <source>
        <strain evidence="2 3">AV12</strain>
    </source>
</reference>
<accession>A0ABU7QT78</accession>
<sequence length="212" mass="23438">AIEVSKAKNTRPEDEYTWISNGIDLGWLGEYQGWGRAIKGLPKSGNFATKVPKEANANGKLSVNGDSFGYKTTETYFRVEGGGINNKTSQNRISVNQDGSISINSGCQGQLCVSTGSSNHAMYYLTERRQNGKVVVFEVDKTLHDEIIKSAIPQKPIPGIPRDPNAPKIVDERKGSPSINLELPKVWDRLLEKHSSKGRVLTEEQFKNEFGK</sequence>
<proteinExistence type="predicted"/>
<evidence type="ECO:0008006" key="4">
    <source>
        <dbReference type="Google" id="ProtNLM"/>
    </source>
</evidence>
<protein>
    <recommendedName>
        <fullName evidence="4">Filamentous hemagglutinin</fullName>
    </recommendedName>
</protein>